<dbReference type="PANTHER" id="PTHR48078">
    <property type="entry name" value="THREONINE DEHYDRATASE, MITOCHONDRIAL-RELATED"/>
    <property type="match status" value="1"/>
</dbReference>
<keyword evidence="6" id="KW-0456">Lyase</keyword>
<keyword evidence="13" id="KW-1185">Reference proteome</keyword>
<dbReference type="GO" id="GO:0009097">
    <property type="term" value="P:isoleucine biosynthetic process"/>
    <property type="evidence" value="ECO:0007669"/>
    <property type="project" value="TreeGrafter"/>
</dbReference>
<dbReference type="EMBL" id="JXII01000003">
    <property type="protein sequence ID" value="KIH71190.1"/>
    <property type="molecule type" value="Genomic_DNA"/>
</dbReference>
<dbReference type="RefSeq" id="WP_040105314.1">
    <property type="nucleotide sequence ID" value="NZ_JABEVU030000001.1"/>
</dbReference>
<dbReference type="Pfam" id="PF00291">
    <property type="entry name" value="PALP"/>
    <property type="match status" value="1"/>
</dbReference>
<evidence type="ECO:0000256" key="6">
    <source>
        <dbReference type="ARBA" id="ARBA00023239"/>
    </source>
</evidence>
<evidence type="ECO:0000256" key="8">
    <source>
        <dbReference type="ARBA" id="ARBA00031427"/>
    </source>
</evidence>
<gene>
    <name evidence="11" type="ORF">F7P68_0005215</name>
    <name evidence="10" type="ORF">SN16_03890</name>
</gene>
<evidence type="ECO:0000256" key="2">
    <source>
        <dbReference type="ARBA" id="ARBA00001933"/>
    </source>
</evidence>
<dbReference type="EC" id="4.3.1.19" evidence="4"/>
<reference evidence="11 13" key="4">
    <citation type="submission" date="2022-12" db="EMBL/GenBank/DDBJ databases">
        <title>Genome analysis and biological profiling of marine Salinicoccus roseus MOSEL-ME25.</title>
        <authorList>
            <person name="Mirza F.T."/>
            <person name="Xie Y."/>
            <person name="Shinwari Z.K."/>
        </authorList>
    </citation>
    <scope>NUCLEOTIDE SEQUENCE [LARGE SCALE GENOMIC DNA]</scope>
    <source>
        <strain evidence="11 13">MOSEL-ME25</strain>
    </source>
</reference>
<dbReference type="Proteomes" id="UP000031546">
    <property type="component" value="Unassembled WGS sequence"/>
</dbReference>
<comment type="caution">
    <text evidence="10">The sequence shown here is derived from an EMBL/GenBank/DDBJ whole genome shotgun (WGS) entry which is preliminary data.</text>
</comment>
<dbReference type="Proteomes" id="UP000527860">
    <property type="component" value="Unassembled WGS sequence"/>
</dbReference>
<sequence length="321" mass="34532">MTLTLEMVKEAQSRIGSHIIKTPLLRAHALDALLGCEVHLKFENMQVTGAFKYRGAINKILKLSNEEKQRGIVTASSGNHGKAVAYGARELGIRATVVIPDTAPPFKVKAIEQLGAKIVYSSVTERFDVSERVAEENGYTLFHPYDDDDIMAGQGTMGLEIMDQHPSLDTVIVPTSGGGMLGGILTAMKESGSGISILGAEPAAIPRYSESLEHGERVKVESRRTIADALVSAQPGGRNFPVVQKYVDGMLKAEDASILKAMKMLLMEGRILAEPSAAVGLAAVLEDTYIPNSDEKVCFVISGGNVGFDQLRQLDDVSYVI</sequence>
<dbReference type="CDD" id="cd01562">
    <property type="entry name" value="Thr-dehyd"/>
    <property type="match status" value="1"/>
</dbReference>
<dbReference type="Gene3D" id="3.40.50.1100">
    <property type="match status" value="2"/>
</dbReference>
<evidence type="ECO:0000313" key="11">
    <source>
        <dbReference type="EMBL" id="MDB0579918.1"/>
    </source>
</evidence>
<comment type="similarity">
    <text evidence="3">Belongs to the serine/threonine dehydratase family.</text>
</comment>
<name>A0A0C2HBS5_9STAP</name>
<reference evidence="11" key="3">
    <citation type="submission" date="2020-04" db="EMBL/GenBank/DDBJ databases">
        <authorList>
            <person name="Tanveer F."/>
            <person name="Xie Y."/>
            <person name="Shinwari Z.K."/>
        </authorList>
    </citation>
    <scope>NUCLEOTIDE SEQUENCE</scope>
    <source>
        <strain evidence="11">MOSEL-ME25</strain>
    </source>
</reference>
<reference evidence="13" key="2">
    <citation type="submission" date="2020-04" db="EMBL/GenBank/DDBJ databases">
        <title>Genome analysis and biological profiling of marine Cellulosimicrobium funkei MOSEL-ME6.</title>
        <authorList>
            <person name="Tanveer F."/>
            <person name="Xie Y."/>
            <person name="Shinwari Z.K."/>
        </authorList>
    </citation>
    <scope>NUCLEOTIDE SEQUENCE [LARGE SCALE GENOMIC DNA]</scope>
    <source>
        <strain evidence="13">MOSEL-ME25</strain>
    </source>
</reference>
<dbReference type="SUPFAM" id="SSF53686">
    <property type="entry name" value="Tryptophan synthase beta subunit-like PLP-dependent enzymes"/>
    <property type="match status" value="1"/>
</dbReference>
<dbReference type="PANTHER" id="PTHR48078:SF6">
    <property type="entry name" value="L-THREONINE DEHYDRATASE CATABOLIC TDCB"/>
    <property type="match status" value="1"/>
</dbReference>
<comment type="catalytic activity">
    <reaction evidence="1">
        <text>L-threonine = 2-oxobutanoate + NH4(+)</text>
        <dbReference type="Rhea" id="RHEA:22108"/>
        <dbReference type="ChEBI" id="CHEBI:16763"/>
        <dbReference type="ChEBI" id="CHEBI:28938"/>
        <dbReference type="ChEBI" id="CHEBI:57926"/>
        <dbReference type="EC" id="4.3.1.19"/>
    </reaction>
</comment>
<dbReference type="FunFam" id="3.40.50.1100:FF:000005">
    <property type="entry name" value="Threonine dehydratase catabolic"/>
    <property type="match status" value="1"/>
</dbReference>
<evidence type="ECO:0000256" key="4">
    <source>
        <dbReference type="ARBA" id="ARBA00012096"/>
    </source>
</evidence>
<dbReference type="AlphaFoldDB" id="A0A0C2HBS5"/>
<evidence type="ECO:0000256" key="1">
    <source>
        <dbReference type="ARBA" id="ARBA00001274"/>
    </source>
</evidence>
<proteinExistence type="inferred from homology"/>
<comment type="cofactor">
    <cofactor evidence="2">
        <name>pyridoxal 5'-phosphate</name>
        <dbReference type="ChEBI" id="CHEBI:597326"/>
    </cofactor>
</comment>
<comment type="function">
    <text evidence="7">Catalyzes the anaerobic formation of alpha-ketobutyrate and ammonia from threonine in a two-step reaction. The first step involved a dehydration of threonine and a production of enamine intermediates (aminocrotonate), which tautomerizes to its imine form (iminobutyrate). Both intermediates are unstable and short-lived. The second step is the nonenzymatic hydrolysis of the enamine/imine intermediates to form 2-ketobutyrate and free ammonia. In the low water environment of the cell, the second step is accelerated by RidA.</text>
</comment>
<dbReference type="GO" id="GO:0004794">
    <property type="term" value="F:threonine deaminase activity"/>
    <property type="evidence" value="ECO:0007669"/>
    <property type="project" value="UniProtKB-EC"/>
</dbReference>
<evidence type="ECO:0000313" key="12">
    <source>
        <dbReference type="Proteomes" id="UP000031546"/>
    </source>
</evidence>
<dbReference type="STRING" id="45670.SN16_03890"/>
<dbReference type="InterPro" id="IPR050147">
    <property type="entry name" value="Ser/Thr_Dehydratase"/>
</dbReference>
<accession>A0A0C2HBS5</accession>
<evidence type="ECO:0000259" key="9">
    <source>
        <dbReference type="Pfam" id="PF00291"/>
    </source>
</evidence>
<dbReference type="InterPro" id="IPR036052">
    <property type="entry name" value="TrpB-like_PALP_sf"/>
</dbReference>
<evidence type="ECO:0000256" key="5">
    <source>
        <dbReference type="ARBA" id="ARBA00022898"/>
    </source>
</evidence>
<dbReference type="GO" id="GO:0006567">
    <property type="term" value="P:L-threonine catabolic process"/>
    <property type="evidence" value="ECO:0007669"/>
    <property type="project" value="TreeGrafter"/>
</dbReference>
<protein>
    <recommendedName>
        <fullName evidence="4">threonine ammonia-lyase</fullName>
        <ecNumber evidence="4">4.3.1.19</ecNumber>
    </recommendedName>
    <alternativeName>
        <fullName evidence="8">Threonine deaminase</fullName>
    </alternativeName>
</protein>
<evidence type="ECO:0000313" key="10">
    <source>
        <dbReference type="EMBL" id="KIH71190.1"/>
    </source>
</evidence>
<reference evidence="10 12" key="1">
    <citation type="submission" date="2015-01" db="EMBL/GenBank/DDBJ databases">
        <title>Genome sequences of high lactate-tolerant strain Salinicoccus roseus W12 with industrial interest.</title>
        <authorList>
            <person name="Wang H."/>
            <person name="Yu B."/>
        </authorList>
    </citation>
    <scope>NUCLEOTIDE SEQUENCE [LARGE SCALE GENOMIC DNA]</scope>
    <source>
        <strain evidence="10 12">W12</strain>
    </source>
</reference>
<dbReference type="EMBL" id="JABEVU030000001">
    <property type="protein sequence ID" value="MDB0579918.1"/>
    <property type="molecule type" value="Genomic_DNA"/>
</dbReference>
<dbReference type="GO" id="GO:0003941">
    <property type="term" value="F:L-serine ammonia-lyase activity"/>
    <property type="evidence" value="ECO:0007669"/>
    <property type="project" value="TreeGrafter"/>
</dbReference>
<keyword evidence="5" id="KW-0663">Pyridoxal phosphate</keyword>
<evidence type="ECO:0000313" key="13">
    <source>
        <dbReference type="Proteomes" id="UP000527860"/>
    </source>
</evidence>
<organism evidence="10 12">
    <name type="scientific">Salinicoccus roseus</name>
    <dbReference type="NCBI Taxonomy" id="45670"/>
    <lineage>
        <taxon>Bacteria</taxon>
        <taxon>Bacillati</taxon>
        <taxon>Bacillota</taxon>
        <taxon>Bacilli</taxon>
        <taxon>Bacillales</taxon>
        <taxon>Staphylococcaceae</taxon>
        <taxon>Salinicoccus</taxon>
    </lineage>
</organism>
<dbReference type="GeneID" id="77844683"/>
<evidence type="ECO:0000256" key="3">
    <source>
        <dbReference type="ARBA" id="ARBA00010869"/>
    </source>
</evidence>
<dbReference type="InterPro" id="IPR001926">
    <property type="entry name" value="TrpB-like_PALP"/>
</dbReference>
<dbReference type="GO" id="GO:0006565">
    <property type="term" value="P:L-serine catabolic process"/>
    <property type="evidence" value="ECO:0007669"/>
    <property type="project" value="TreeGrafter"/>
</dbReference>
<feature type="domain" description="Tryptophan synthase beta chain-like PALP" evidence="9">
    <location>
        <begin position="17"/>
        <end position="303"/>
    </location>
</feature>
<evidence type="ECO:0000256" key="7">
    <source>
        <dbReference type="ARBA" id="ARBA00025527"/>
    </source>
</evidence>
<dbReference type="OrthoDB" id="9811476at2"/>